<evidence type="ECO:0000313" key="10">
    <source>
        <dbReference type="WBParaSite" id="sdigi.contig162.g5469.t1"/>
    </source>
</evidence>
<dbReference type="InterPro" id="IPR008962">
    <property type="entry name" value="PapD-like_sf"/>
</dbReference>
<dbReference type="WBParaSite" id="sdigi.contig162.g5469.t1">
    <property type="protein sequence ID" value="sdigi.contig162.g5469.t1"/>
    <property type="gene ID" value="sdigi.contig162.g5469"/>
</dbReference>
<sequence length="291" mass="33278">MVESVHIIMSGVRTAFVCGRLAAEIRLCQTRTSFSDWYRCAEEGLFIATRCCQMSAFETKPMNALPIYIAVEPGQVTFEDGSEMSSSVLLRIINISLLRIAFRIRSNAPTQYIVTPAAGFLAANESIDVRVTNPDMSRYHRRHRFMVQAMKVNESDKDRRKIWNSPKADNLDVVQCIRLLTLRTERQQAKTKSKGFTRQLAISPEMKTGKTEVTSVQGEIETNEERMTKIDQLNRQISIKLEETRRESQRLMQAVNEVKKIEVELDKTTIIKEKLTKLNVILDTLKGETTK</sequence>
<dbReference type="AlphaFoldDB" id="A0A915PGT4"/>
<dbReference type="GO" id="GO:0090158">
    <property type="term" value="P:endoplasmic reticulum membrane organization"/>
    <property type="evidence" value="ECO:0007669"/>
    <property type="project" value="TreeGrafter"/>
</dbReference>
<dbReference type="PANTHER" id="PTHR10809:SF6">
    <property type="entry name" value="AT11025P-RELATED"/>
    <property type="match status" value="1"/>
</dbReference>
<dbReference type="PANTHER" id="PTHR10809">
    <property type="entry name" value="VESICLE-ASSOCIATED MEMBRANE PROTEIN-ASSOCIATED PROTEIN"/>
    <property type="match status" value="1"/>
</dbReference>
<proteinExistence type="inferred from homology"/>
<dbReference type="Pfam" id="PF00635">
    <property type="entry name" value="Motile_Sperm"/>
    <property type="match status" value="1"/>
</dbReference>
<evidence type="ECO:0000256" key="1">
    <source>
        <dbReference type="ARBA" id="ARBA00004211"/>
    </source>
</evidence>
<name>A0A915PGT4_9BILA</name>
<dbReference type="InterPro" id="IPR013783">
    <property type="entry name" value="Ig-like_fold"/>
</dbReference>
<dbReference type="GO" id="GO:0061817">
    <property type="term" value="P:endoplasmic reticulum-plasma membrane tethering"/>
    <property type="evidence" value="ECO:0007669"/>
    <property type="project" value="TreeGrafter"/>
</dbReference>
<evidence type="ECO:0000256" key="4">
    <source>
        <dbReference type="ARBA" id="ARBA00022989"/>
    </source>
</evidence>
<dbReference type="GO" id="GO:0005886">
    <property type="term" value="C:plasma membrane"/>
    <property type="evidence" value="ECO:0007669"/>
    <property type="project" value="TreeGrafter"/>
</dbReference>
<comment type="subcellular location">
    <subcellularLocation>
        <location evidence="1">Membrane</location>
        <topology evidence="1">Single-pass type IV membrane protein</topology>
    </subcellularLocation>
</comment>
<evidence type="ECO:0000313" key="9">
    <source>
        <dbReference type="Proteomes" id="UP000887581"/>
    </source>
</evidence>
<keyword evidence="9" id="KW-1185">Reference proteome</keyword>
<evidence type="ECO:0000256" key="3">
    <source>
        <dbReference type="ARBA" id="ARBA00022692"/>
    </source>
</evidence>
<feature type="domain" description="MSP" evidence="8">
    <location>
        <begin position="68"/>
        <end position="181"/>
    </location>
</feature>
<dbReference type="Gene3D" id="2.60.40.10">
    <property type="entry name" value="Immunoglobulins"/>
    <property type="match status" value="1"/>
</dbReference>
<dbReference type="InterPro" id="IPR016763">
    <property type="entry name" value="VAP"/>
</dbReference>
<evidence type="ECO:0000256" key="5">
    <source>
        <dbReference type="ARBA" id="ARBA00023136"/>
    </source>
</evidence>
<evidence type="ECO:0000259" key="8">
    <source>
        <dbReference type="PROSITE" id="PS50202"/>
    </source>
</evidence>
<protein>
    <recommendedName>
        <fullName evidence="6">Major sperm protein</fullName>
    </recommendedName>
</protein>
<keyword evidence="6" id="KW-0963">Cytoplasm</keyword>
<dbReference type="GO" id="GO:0005789">
    <property type="term" value="C:endoplasmic reticulum membrane"/>
    <property type="evidence" value="ECO:0007669"/>
    <property type="project" value="InterPro"/>
</dbReference>
<evidence type="ECO:0000256" key="6">
    <source>
        <dbReference type="RuleBase" id="RU003425"/>
    </source>
</evidence>
<keyword evidence="6" id="KW-0206">Cytoskeleton</keyword>
<feature type="coiled-coil region" evidence="7">
    <location>
        <begin position="234"/>
        <end position="261"/>
    </location>
</feature>
<dbReference type="PROSITE" id="PS50202">
    <property type="entry name" value="MSP"/>
    <property type="match status" value="1"/>
</dbReference>
<evidence type="ECO:0000256" key="7">
    <source>
        <dbReference type="SAM" id="Coils"/>
    </source>
</evidence>
<dbReference type="Proteomes" id="UP000887581">
    <property type="component" value="Unplaced"/>
</dbReference>
<keyword evidence="7" id="KW-0175">Coiled coil</keyword>
<evidence type="ECO:0000256" key="2">
    <source>
        <dbReference type="ARBA" id="ARBA00008932"/>
    </source>
</evidence>
<organism evidence="9 10">
    <name type="scientific">Setaria digitata</name>
    <dbReference type="NCBI Taxonomy" id="48799"/>
    <lineage>
        <taxon>Eukaryota</taxon>
        <taxon>Metazoa</taxon>
        <taxon>Ecdysozoa</taxon>
        <taxon>Nematoda</taxon>
        <taxon>Chromadorea</taxon>
        <taxon>Rhabditida</taxon>
        <taxon>Spirurina</taxon>
        <taxon>Spiruromorpha</taxon>
        <taxon>Filarioidea</taxon>
        <taxon>Setariidae</taxon>
        <taxon>Setaria</taxon>
    </lineage>
</organism>
<dbReference type="InterPro" id="IPR000535">
    <property type="entry name" value="MSP_dom"/>
</dbReference>
<keyword evidence="3" id="KW-0812">Transmembrane</keyword>
<comment type="similarity">
    <text evidence="2">Belongs to the VAMP-associated protein (VAP) (TC 9.B.17) family.</text>
</comment>
<accession>A0A915PGT4</accession>
<comment type="function">
    <text evidence="6">Central component in molecular interactions underlying sperm crawling. Forms an extensive filament system that extends from sperm villipoda, along the leading edge of the pseudopod.</text>
</comment>
<reference evidence="10" key="1">
    <citation type="submission" date="2022-11" db="UniProtKB">
        <authorList>
            <consortium name="WormBaseParasite"/>
        </authorList>
    </citation>
    <scope>IDENTIFICATION</scope>
</reference>
<keyword evidence="4" id="KW-1133">Transmembrane helix</keyword>
<keyword evidence="5" id="KW-0472">Membrane</keyword>
<dbReference type="SUPFAM" id="SSF49354">
    <property type="entry name" value="PapD-like"/>
    <property type="match status" value="1"/>
</dbReference>